<comment type="caution">
    <text evidence="1">The sequence shown here is derived from an EMBL/GenBank/DDBJ whole genome shotgun (WGS) entry which is preliminary data.</text>
</comment>
<feature type="non-terminal residue" evidence="1">
    <location>
        <position position="73"/>
    </location>
</feature>
<dbReference type="Proteomes" id="UP001328107">
    <property type="component" value="Unassembled WGS sequence"/>
</dbReference>
<dbReference type="EMBL" id="BTRK01000004">
    <property type="protein sequence ID" value="GMR44751.1"/>
    <property type="molecule type" value="Genomic_DNA"/>
</dbReference>
<gene>
    <name evidence="1" type="ORF">PMAYCL1PPCAC_14946</name>
</gene>
<organism evidence="1 2">
    <name type="scientific">Pristionchus mayeri</name>
    <dbReference type="NCBI Taxonomy" id="1317129"/>
    <lineage>
        <taxon>Eukaryota</taxon>
        <taxon>Metazoa</taxon>
        <taxon>Ecdysozoa</taxon>
        <taxon>Nematoda</taxon>
        <taxon>Chromadorea</taxon>
        <taxon>Rhabditida</taxon>
        <taxon>Rhabditina</taxon>
        <taxon>Diplogasteromorpha</taxon>
        <taxon>Diplogasteroidea</taxon>
        <taxon>Neodiplogasteridae</taxon>
        <taxon>Pristionchus</taxon>
    </lineage>
</organism>
<feature type="non-terminal residue" evidence="1">
    <location>
        <position position="1"/>
    </location>
</feature>
<accession>A0AAN5CHY9</accession>
<name>A0AAN5CHY9_9BILA</name>
<evidence type="ECO:0000313" key="1">
    <source>
        <dbReference type="EMBL" id="GMR44751.1"/>
    </source>
</evidence>
<proteinExistence type="predicted"/>
<evidence type="ECO:0000313" key="2">
    <source>
        <dbReference type="Proteomes" id="UP001328107"/>
    </source>
</evidence>
<keyword evidence="2" id="KW-1185">Reference proteome</keyword>
<reference evidence="2" key="1">
    <citation type="submission" date="2022-10" db="EMBL/GenBank/DDBJ databases">
        <title>Genome assembly of Pristionchus species.</title>
        <authorList>
            <person name="Yoshida K."/>
            <person name="Sommer R.J."/>
        </authorList>
    </citation>
    <scope>NUCLEOTIDE SEQUENCE [LARGE SCALE GENOMIC DNA]</scope>
    <source>
        <strain evidence="2">RS5460</strain>
    </source>
</reference>
<dbReference type="AlphaFoldDB" id="A0AAN5CHY9"/>
<sequence>VIASIVNSVRKVNIDVVPSTIYSSSSYSGRTFVSAVLTSLDLSSVNMYVVRTTKFGVETSRHMMHTVAGQGGG</sequence>
<protein>
    <submittedName>
        <fullName evidence="1">Uncharacterized protein</fullName>
    </submittedName>
</protein>